<dbReference type="Gene3D" id="3.40.630.30">
    <property type="match status" value="1"/>
</dbReference>
<dbReference type="PROSITE" id="PS51186">
    <property type="entry name" value="GNAT"/>
    <property type="match status" value="1"/>
</dbReference>
<dbReference type="EMBL" id="FXZK01000004">
    <property type="protein sequence ID" value="SMY08255.1"/>
    <property type="molecule type" value="Genomic_DNA"/>
</dbReference>
<organism evidence="2 3">
    <name type="scientific">Flavimaricola marinus</name>
    <dbReference type="NCBI Taxonomy" id="1819565"/>
    <lineage>
        <taxon>Bacteria</taxon>
        <taxon>Pseudomonadati</taxon>
        <taxon>Pseudomonadota</taxon>
        <taxon>Alphaproteobacteria</taxon>
        <taxon>Rhodobacterales</taxon>
        <taxon>Paracoccaceae</taxon>
        <taxon>Flavimaricola</taxon>
    </lineage>
</organism>
<dbReference type="SUPFAM" id="SSF55729">
    <property type="entry name" value="Acyl-CoA N-acyltransferases (Nat)"/>
    <property type="match status" value="1"/>
</dbReference>
<dbReference type="CDD" id="cd04301">
    <property type="entry name" value="NAT_SF"/>
    <property type="match status" value="1"/>
</dbReference>
<feature type="domain" description="N-acetyltransferase" evidence="1">
    <location>
        <begin position="3"/>
        <end position="157"/>
    </location>
</feature>
<gene>
    <name evidence="2" type="ORF">LOM8899_02405</name>
</gene>
<dbReference type="InterPro" id="IPR000182">
    <property type="entry name" value="GNAT_dom"/>
</dbReference>
<proteinExistence type="predicted"/>
<dbReference type="InterPro" id="IPR016181">
    <property type="entry name" value="Acyl_CoA_acyltransferase"/>
</dbReference>
<keyword evidence="3" id="KW-1185">Reference proteome</keyword>
<evidence type="ECO:0000313" key="2">
    <source>
        <dbReference type="EMBL" id="SMY08255.1"/>
    </source>
</evidence>
<dbReference type="AlphaFoldDB" id="A0A238LFR2"/>
<dbReference type="OrthoDB" id="7869205at2"/>
<accession>A0A238LFR2</accession>
<keyword evidence="2" id="KW-0808">Transferase</keyword>
<dbReference type="GO" id="GO:0016747">
    <property type="term" value="F:acyltransferase activity, transferring groups other than amino-acyl groups"/>
    <property type="evidence" value="ECO:0007669"/>
    <property type="project" value="InterPro"/>
</dbReference>
<name>A0A238LFR2_9RHOB</name>
<dbReference type="Proteomes" id="UP000201613">
    <property type="component" value="Unassembled WGS sequence"/>
</dbReference>
<reference evidence="2 3" key="1">
    <citation type="submission" date="2017-05" db="EMBL/GenBank/DDBJ databases">
        <authorList>
            <person name="Song R."/>
            <person name="Chenine A.L."/>
            <person name="Ruprecht R.M."/>
        </authorList>
    </citation>
    <scope>NUCLEOTIDE SEQUENCE [LARGE SCALE GENOMIC DNA]</scope>
    <source>
        <strain evidence="2 3">CECT 8899</strain>
    </source>
</reference>
<evidence type="ECO:0000259" key="1">
    <source>
        <dbReference type="PROSITE" id="PS51186"/>
    </source>
</evidence>
<dbReference type="Pfam" id="PF13527">
    <property type="entry name" value="Acetyltransf_9"/>
    <property type="match status" value="1"/>
</dbReference>
<dbReference type="RefSeq" id="WP_093992452.1">
    <property type="nucleotide sequence ID" value="NZ_FXZK01000004.1"/>
</dbReference>
<protein>
    <submittedName>
        <fullName evidence="2">Acetyltransferase (GNAT) family protein</fullName>
    </submittedName>
</protein>
<sequence length="174" mass="19681">MMERIEEMRLSAEYERQIAEMLVRAFQEDFGGRSYHKQRHHLRLVWREDGQIVGHMALCFRDIRLGEALVPIVGLAEVSTDPAYRGRGIASGLMRAAVDEARATLANFFVLFGDRPLYAASGFVPHRNRLTYVGMDHAHTGAVDTKVDDGLMVLPLTDMAWEPRAEVDLLGHLF</sequence>
<evidence type="ECO:0000313" key="3">
    <source>
        <dbReference type="Proteomes" id="UP000201613"/>
    </source>
</evidence>